<keyword evidence="2" id="KW-0472">Membrane</keyword>
<feature type="compositionally biased region" description="Basic and acidic residues" evidence="1">
    <location>
        <begin position="1"/>
        <end position="15"/>
    </location>
</feature>
<dbReference type="RefSeq" id="WP_251603723.1">
    <property type="nucleotide sequence ID" value="NZ_JAMQJY010000001.1"/>
</dbReference>
<gene>
    <name evidence="3" type="ORF">NDM98_01375</name>
</gene>
<accession>A0ABT0XEH2</accession>
<dbReference type="Proteomes" id="UP001203665">
    <property type="component" value="Unassembled WGS sequence"/>
</dbReference>
<name>A0ABT0XEH2_9BACI</name>
<feature type="transmembrane region" description="Helical" evidence="2">
    <location>
        <begin position="40"/>
        <end position="61"/>
    </location>
</feature>
<evidence type="ECO:0000313" key="3">
    <source>
        <dbReference type="EMBL" id="MCM2674299.1"/>
    </source>
</evidence>
<sequence>MSSAEKKTRSTHFDDQETASLPPRGEVGQRKRQRRKKASAFPLAKILLILFLLLVGLMIFFGPRLF</sequence>
<evidence type="ECO:0000256" key="1">
    <source>
        <dbReference type="SAM" id="MobiDB-lite"/>
    </source>
</evidence>
<keyword evidence="2" id="KW-0812">Transmembrane</keyword>
<proteinExistence type="predicted"/>
<evidence type="ECO:0000256" key="2">
    <source>
        <dbReference type="SAM" id="Phobius"/>
    </source>
</evidence>
<keyword evidence="4" id="KW-1185">Reference proteome</keyword>
<comment type="caution">
    <text evidence="3">The sequence shown here is derived from an EMBL/GenBank/DDBJ whole genome shotgun (WGS) entry which is preliminary data.</text>
</comment>
<reference evidence="3" key="1">
    <citation type="submission" date="2022-06" db="EMBL/GenBank/DDBJ databases">
        <title>Alkalicoccobacillus porphyridii sp. nov., isolated from a marine red alga, Porphyridium purpureum and reclassification of Shouchella plakortidis and Shouchella gibsonii as Alkalicoccobacillus plakortidis comb. nov. and Alkalicoccobacillus gibsonii comb. nov.</title>
        <authorList>
            <person name="Kim K.H."/>
            <person name="Lee J.K."/>
            <person name="Han D.M."/>
            <person name="Baek J.H."/>
            <person name="Jeon C.O."/>
        </authorList>
    </citation>
    <scope>NUCLEOTIDE SEQUENCE</scope>
    <source>
        <strain evidence="3">DSM 19153</strain>
    </source>
</reference>
<organism evidence="3 4">
    <name type="scientific">Alkalicoccobacillus plakortidis</name>
    <dbReference type="NCBI Taxonomy" id="444060"/>
    <lineage>
        <taxon>Bacteria</taxon>
        <taxon>Bacillati</taxon>
        <taxon>Bacillota</taxon>
        <taxon>Bacilli</taxon>
        <taxon>Bacillales</taxon>
        <taxon>Bacillaceae</taxon>
        <taxon>Alkalicoccobacillus</taxon>
    </lineage>
</organism>
<protein>
    <submittedName>
        <fullName evidence="3">Uncharacterized protein</fullName>
    </submittedName>
</protein>
<keyword evidence="2" id="KW-1133">Transmembrane helix</keyword>
<evidence type="ECO:0000313" key="4">
    <source>
        <dbReference type="Proteomes" id="UP001203665"/>
    </source>
</evidence>
<dbReference type="EMBL" id="JAMQJY010000001">
    <property type="protein sequence ID" value="MCM2674299.1"/>
    <property type="molecule type" value="Genomic_DNA"/>
</dbReference>
<feature type="region of interest" description="Disordered" evidence="1">
    <location>
        <begin position="1"/>
        <end position="38"/>
    </location>
</feature>